<dbReference type="Pfam" id="PF01035">
    <property type="entry name" value="DNA_binding_1"/>
    <property type="match status" value="1"/>
</dbReference>
<dbReference type="PROSITE" id="PS01124">
    <property type="entry name" value="HTH_ARAC_FAMILY_2"/>
    <property type="match status" value="1"/>
</dbReference>
<comment type="catalytic activity">
    <reaction evidence="10">
        <text>a 6-O-methyl-2'-deoxyguanosine in DNA + L-cysteinyl-[protein] = S-methyl-L-cysteinyl-[protein] + a 2'-deoxyguanosine in DNA</text>
        <dbReference type="Rhea" id="RHEA:24000"/>
        <dbReference type="Rhea" id="RHEA-COMP:10131"/>
        <dbReference type="Rhea" id="RHEA-COMP:10132"/>
        <dbReference type="Rhea" id="RHEA-COMP:11367"/>
        <dbReference type="Rhea" id="RHEA-COMP:11368"/>
        <dbReference type="ChEBI" id="CHEBI:29950"/>
        <dbReference type="ChEBI" id="CHEBI:82612"/>
        <dbReference type="ChEBI" id="CHEBI:85445"/>
        <dbReference type="ChEBI" id="CHEBI:85448"/>
        <dbReference type="EC" id="2.1.1.63"/>
    </reaction>
</comment>
<evidence type="ECO:0000256" key="3">
    <source>
        <dbReference type="ARBA" id="ARBA00011918"/>
    </source>
</evidence>
<evidence type="ECO:0000256" key="10">
    <source>
        <dbReference type="ARBA" id="ARBA00049348"/>
    </source>
</evidence>
<keyword evidence="4 12" id="KW-0489">Methyltransferase</keyword>
<dbReference type="Pfam" id="PF12833">
    <property type="entry name" value="HTH_18"/>
    <property type="match status" value="1"/>
</dbReference>
<dbReference type="SUPFAM" id="SSF46689">
    <property type="entry name" value="Homeodomain-like"/>
    <property type="match status" value="1"/>
</dbReference>
<proteinExistence type="inferred from homology"/>
<dbReference type="GO" id="GO:0003908">
    <property type="term" value="F:methylated-DNA-[protein]-cysteine S-methyltransferase activity"/>
    <property type="evidence" value="ECO:0007669"/>
    <property type="project" value="UniProtKB-EC"/>
</dbReference>
<dbReference type="RefSeq" id="WP_109745325.1">
    <property type="nucleotide sequence ID" value="NZ_QGGO01000042.1"/>
</dbReference>
<dbReference type="InterPro" id="IPR009057">
    <property type="entry name" value="Homeodomain-like_sf"/>
</dbReference>
<dbReference type="GO" id="GO:0006281">
    <property type="term" value="P:DNA repair"/>
    <property type="evidence" value="ECO:0007669"/>
    <property type="project" value="UniProtKB-KW"/>
</dbReference>
<keyword evidence="6" id="KW-0227">DNA damage</keyword>
<dbReference type="SMART" id="SM00342">
    <property type="entry name" value="HTH_ARAC"/>
    <property type="match status" value="1"/>
</dbReference>
<dbReference type="Gene3D" id="1.10.10.10">
    <property type="entry name" value="Winged helix-like DNA-binding domain superfamily/Winged helix DNA-binding domain"/>
    <property type="match status" value="1"/>
</dbReference>
<dbReference type="PANTHER" id="PTHR10815:SF13">
    <property type="entry name" value="METHYLATED-DNA--PROTEIN-CYSTEINE METHYLTRANSFERASE"/>
    <property type="match status" value="1"/>
</dbReference>
<name>A0A316DFL1_9BACT</name>
<organism evidence="12 13">
    <name type="scientific">Arcicella aurantiaca</name>
    <dbReference type="NCBI Taxonomy" id="591202"/>
    <lineage>
        <taxon>Bacteria</taxon>
        <taxon>Pseudomonadati</taxon>
        <taxon>Bacteroidota</taxon>
        <taxon>Cytophagia</taxon>
        <taxon>Cytophagales</taxon>
        <taxon>Flectobacillaceae</taxon>
        <taxon>Arcicella</taxon>
    </lineage>
</organism>
<protein>
    <recommendedName>
        <fullName evidence="3">methylated-DNA--[protein]-cysteine S-methyltransferase</fullName>
        <ecNumber evidence="3">2.1.1.63</ecNumber>
    </recommendedName>
</protein>
<keyword evidence="13" id="KW-1185">Reference proteome</keyword>
<dbReference type="OrthoDB" id="9802228at2"/>
<dbReference type="InterPro" id="IPR001497">
    <property type="entry name" value="MethylDNA_cys_MeTrfase_AS"/>
</dbReference>
<sequence length="279" mass="31967">MNTQQNIDYQRIEQAIQFIGQNFQRQPSLKEIAENVNLSEYHFDRMFTKWAGTSPQRFMRFLTKEYAKEVLTETKDLLDTTVMMGLSSSSRLHDLFVTYEAMTPAEYKRKGEGLSIIYGTHETPFGWAFIAITSRGVLELTFLSGTEPIEEFIRLKNEFPKAKFVENQEETAEYVNQIFVEKSDSKSINLLLRGTNFQIKVWEALLKIPSGNLACYEDIAQLIDKPTAQRAVGTAIGSNHIAYLIPCHRVIQKVGTTGNYRWGQYRKKAILGWEGARGL</sequence>
<comment type="catalytic activity">
    <reaction evidence="1">
        <text>a 4-O-methyl-thymidine in DNA + L-cysteinyl-[protein] = a thymidine in DNA + S-methyl-L-cysteinyl-[protein]</text>
        <dbReference type="Rhea" id="RHEA:53428"/>
        <dbReference type="Rhea" id="RHEA-COMP:10131"/>
        <dbReference type="Rhea" id="RHEA-COMP:10132"/>
        <dbReference type="Rhea" id="RHEA-COMP:13555"/>
        <dbReference type="Rhea" id="RHEA-COMP:13556"/>
        <dbReference type="ChEBI" id="CHEBI:29950"/>
        <dbReference type="ChEBI" id="CHEBI:82612"/>
        <dbReference type="ChEBI" id="CHEBI:137386"/>
        <dbReference type="ChEBI" id="CHEBI:137387"/>
        <dbReference type="EC" id="2.1.1.63"/>
    </reaction>
</comment>
<keyword evidence="8" id="KW-0804">Transcription</keyword>
<dbReference type="SUPFAM" id="SSF53155">
    <property type="entry name" value="Methylated DNA-protein cysteine methyltransferase domain"/>
    <property type="match status" value="1"/>
</dbReference>
<dbReference type="GO" id="GO:0003700">
    <property type="term" value="F:DNA-binding transcription factor activity"/>
    <property type="evidence" value="ECO:0007669"/>
    <property type="project" value="InterPro"/>
</dbReference>
<keyword evidence="9" id="KW-0234">DNA repair</keyword>
<feature type="domain" description="HTH araC/xylS-type" evidence="11">
    <location>
        <begin position="13"/>
        <end position="110"/>
    </location>
</feature>
<evidence type="ECO:0000313" key="12">
    <source>
        <dbReference type="EMBL" id="PWK16864.1"/>
    </source>
</evidence>
<dbReference type="InterPro" id="IPR036217">
    <property type="entry name" value="MethylDNA_cys_MeTrfase_DNAb"/>
</dbReference>
<dbReference type="Proteomes" id="UP000245489">
    <property type="component" value="Unassembled WGS sequence"/>
</dbReference>
<evidence type="ECO:0000256" key="6">
    <source>
        <dbReference type="ARBA" id="ARBA00022763"/>
    </source>
</evidence>
<dbReference type="PANTHER" id="PTHR10815">
    <property type="entry name" value="METHYLATED-DNA--PROTEIN-CYSTEINE METHYLTRANSFERASE"/>
    <property type="match status" value="1"/>
</dbReference>
<dbReference type="GO" id="GO:0043565">
    <property type="term" value="F:sequence-specific DNA binding"/>
    <property type="evidence" value="ECO:0007669"/>
    <property type="project" value="InterPro"/>
</dbReference>
<evidence type="ECO:0000313" key="13">
    <source>
        <dbReference type="Proteomes" id="UP000245489"/>
    </source>
</evidence>
<dbReference type="EMBL" id="QGGO01000042">
    <property type="protein sequence ID" value="PWK16864.1"/>
    <property type="molecule type" value="Genomic_DNA"/>
</dbReference>
<keyword evidence="5 12" id="KW-0808">Transferase</keyword>
<dbReference type="AlphaFoldDB" id="A0A316DFL1"/>
<dbReference type="NCBIfam" id="TIGR00589">
    <property type="entry name" value="ogt"/>
    <property type="match status" value="1"/>
</dbReference>
<reference evidence="12 13" key="1">
    <citation type="submission" date="2018-05" db="EMBL/GenBank/DDBJ databases">
        <title>Genomic Encyclopedia of Archaeal and Bacterial Type Strains, Phase II (KMG-II): from individual species to whole genera.</title>
        <authorList>
            <person name="Goeker M."/>
        </authorList>
    </citation>
    <scope>NUCLEOTIDE SEQUENCE [LARGE SCALE GENOMIC DNA]</scope>
    <source>
        <strain evidence="12 13">DSM 22214</strain>
    </source>
</reference>
<comment type="caution">
    <text evidence="12">The sequence shown here is derived from an EMBL/GenBank/DDBJ whole genome shotgun (WGS) entry which is preliminary data.</text>
</comment>
<evidence type="ECO:0000256" key="7">
    <source>
        <dbReference type="ARBA" id="ARBA00023015"/>
    </source>
</evidence>
<dbReference type="Gene3D" id="3.30.160.70">
    <property type="entry name" value="Methylated DNA-protein cysteine methyltransferase domain"/>
    <property type="match status" value="1"/>
</dbReference>
<dbReference type="CDD" id="cd06445">
    <property type="entry name" value="ATase"/>
    <property type="match status" value="1"/>
</dbReference>
<dbReference type="InterPro" id="IPR036388">
    <property type="entry name" value="WH-like_DNA-bd_sf"/>
</dbReference>
<dbReference type="FunFam" id="1.10.10.10:FF:000214">
    <property type="entry name" value="Methylated-DNA--protein-cysteine methyltransferase"/>
    <property type="match status" value="1"/>
</dbReference>
<keyword evidence="7" id="KW-0805">Transcription regulation</keyword>
<comment type="similarity">
    <text evidence="2">Belongs to the MGMT family.</text>
</comment>
<dbReference type="InterPro" id="IPR018060">
    <property type="entry name" value="HTH_AraC"/>
</dbReference>
<evidence type="ECO:0000256" key="4">
    <source>
        <dbReference type="ARBA" id="ARBA00022603"/>
    </source>
</evidence>
<evidence type="ECO:0000256" key="9">
    <source>
        <dbReference type="ARBA" id="ARBA00023204"/>
    </source>
</evidence>
<evidence type="ECO:0000256" key="8">
    <source>
        <dbReference type="ARBA" id="ARBA00023163"/>
    </source>
</evidence>
<dbReference type="EC" id="2.1.1.63" evidence="3"/>
<dbReference type="PROSITE" id="PS00374">
    <property type="entry name" value="MGMT"/>
    <property type="match status" value="1"/>
</dbReference>
<dbReference type="InterPro" id="IPR014048">
    <property type="entry name" value="MethylDNA_cys_MeTrfase_DNA-bd"/>
</dbReference>
<evidence type="ECO:0000256" key="2">
    <source>
        <dbReference type="ARBA" id="ARBA00008711"/>
    </source>
</evidence>
<dbReference type="Gene3D" id="1.10.10.60">
    <property type="entry name" value="Homeodomain-like"/>
    <property type="match status" value="1"/>
</dbReference>
<dbReference type="SUPFAM" id="SSF46767">
    <property type="entry name" value="Methylated DNA-protein cysteine methyltransferase, C-terminal domain"/>
    <property type="match status" value="1"/>
</dbReference>
<gene>
    <name evidence="12" type="ORF">LV89_04684</name>
</gene>
<evidence type="ECO:0000259" key="11">
    <source>
        <dbReference type="PROSITE" id="PS01124"/>
    </source>
</evidence>
<evidence type="ECO:0000256" key="1">
    <source>
        <dbReference type="ARBA" id="ARBA00001286"/>
    </source>
</evidence>
<accession>A0A316DFL1</accession>
<dbReference type="InterPro" id="IPR036631">
    <property type="entry name" value="MGMT_N_sf"/>
</dbReference>
<dbReference type="GO" id="GO:0032259">
    <property type="term" value="P:methylation"/>
    <property type="evidence" value="ECO:0007669"/>
    <property type="project" value="UniProtKB-KW"/>
</dbReference>
<evidence type="ECO:0000256" key="5">
    <source>
        <dbReference type="ARBA" id="ARBA00022679"/>
    </source>
</evidence>